<gene>
    <name evidence="2" type="ORF">LDAN0321_LOCUS4290</name>
</gene>
<keyword evidence="1" id="KW-0732">Signal</keyword>
<dbReference type="InterPro" id="IPR046350">
    <property type="entry name" value="Cystatin_sf"/>
</dbReference>
<dbReference type="SUPFAM" id="SSF54403">
    <property type="entry name" value="Cystatin/monellin"/>
    <property type="match status" value="1"/>
</dbReference>
<protein>
    <recommendedName>
        <fullName evidence="3">Cystatin domain-containing protein</fullName>
    </recommendedName>
</protein>
<reference evidence="2" key="1">
    <citation type="submission" date="2021-01" db="EMBL/GenBank/DDBJ databases">
        <authorList>
            <person name="Corre E."/>
            <person name="Pelletier E."/>
            <person name="Niang G."/>
            <person name="Scheremetjew M."/>
            <person name="Finn R."/>
            <person name="Kale V."/>
            <person name="Holt S."/>
            <person name="Cochrane G."/>
            <person name="Meng A."/>
            <person name="Brown T."/>
            <person name="Cohen L."/>
        </authorList>
    </citation>
    <scope>NUCLEOTIDE SEQUENCE</scope>
    <source>
        <strain evidence="2">B650</strain>
    </source>
</reference>
<evidence type="ECO:0000256" key="1">
    <source>
        <dbReference type="SAM" id="SignalP"/>
    </source>
</evidence>
<sequence length="157" mass="17436">MRLINLLVLSLSLCLAYSQNANENKEALRRKLPLLGGYKPVAPDDLDEPHLLGAAQHAVTQYFATLSNRSGSNLNSIDHSADMFEWDVLDASTQVVAGINFKLRVALKEKPTTNGCVEVFDVIVYDHFGDFSVTEWGDVMECGDQYTGAQNQERIED</sequence>
<proteinExistence type="predicted"/>
<organism evidence="2">
    <name type="scientific">Leptocylindrus danicus</name>
    <dbReference type="NCBI Taxonomy" id="163516"/>
    <lineage>
        <taxon>Eukaryota</taxon>
        <taxon>Sar</taxon>
        <taxon>Stramenopiles</taxon>
        <taxon>Ochrophyta</taxon>
        <taxon>Bacillariophyta</taxon>
        <taxon>Coscinodiscophyceae</taxon>
        <taxon>Chaetocerotophycidae</taxon>
        <taxon>Leptocylindrales</taxon>
        <taxon>Leptocylindraceae</taxon>
        <taxon>Leptocylindrus</taxon>
    </lineage>
</organism>
<feature type="signal peptide" evidence="1">
    <location>
        <begin position="1"/>
        <end position="18"/>
    </location>
</feature>
<evidence type="ECO:0000313" key="2">
    <source>
        <dbReference type="EMBL" id="CAD9564023.1"/>
    </source>
</evidence>
<dbReference type="Gene3D" id="3.10.450.10">
    <property type="match status" value="1"/>
</dbReference>
<evidence type="ECO:0008006" key="3">
    <source>
        <dbReference type="Google" id="ProtNLM"/>
    </source>
</evidence>
<accession>A0A7S2K1Z1</accession>
<dbReference type="EMBL" id="HBGY01006949">
    <property type="protein sequence ID" value="CAD9564023.1"/>
    <property type="molecule type" value="Transcribed_RNA"/>
</dbReference>
<dbReference type="AlphaFoldDB" id="A0A7S2K1Z1"/>
<feature type="chain" id="PRO_5031075432" description="Cystatin domain-containing protein" evidence="1">
    <location>
        <begin position="19"/>
        <end position="157"/>
    </location>
</feature>
<name>A0A7S2K1Z1_9STRA</name>